<dbReference type="Proteomes" id="UP001236657">
    <property type="component" value="Chromosome"/>
</dbReference>
<reference evidence="1 2" key="1">
    <citation type="submission" date="2023-08" db="EMBL/GenBank/DDBJ databases">
        <title>New molecular markers tilS and rpoB for phylogenetic and monitoring studies of the genus Thiothrix biodiversity.</title>
        <authorList>
            <person name="Ravin N.V."/>
            <person name="Smolyakov D."/>
            <person name="Markov N.D."/>
            <person name="Beletsky A.V."/>
            <person name="Mardanov A.V."/>
            <person name="Rudenko T.S."/>
            <person name="Grabovich M.Y."/>
        </authorList>
    </citation>
    <scope>NUCLEOTIDE SEQUENCE [LARGE SCALE GENOMIC DNA]</scope>
    <source>
        <strain evidence="1 2">MK1</strain>
    </source>
</reference>
<dbReference type="RefSeq" id="WP_308392438.1">
    <property type="nucleotide sequence ID" value="NZ_CP133218.1"/>
</dbReference>
<evidence type="ECO:0000313" key="2">
    <source>
        <dbReference type="Proteomes" id="UP001236657"/>
    </source>
</evidence>
<name>A0ABY9MKV9_9GAMM</name>
<evidence type="ECO:0000313" key="1">
    <source>
        <dbReference type="EMBL" id="WML89314.1"/>
    </source>
</evidence>
<accession>A0ABY9MKV9</accession>
<dbReference type="EMBL" id="CP133218">
    <property type="protein sequence ID" value="WML89314.1"/>
    <property type="molecule type" value="Genomic_DNA"/>
</dbReference>
<protein>
    <submittedName>
        <fullName evidence="1">Uncharacterized protein</fullName>
    </submittedName>
</protein>
<gene>
    <name evidence="1" type="ORF">RCF98_10055</name>
</gene>
<proteinExistence type="predicted"/>
<sequence length="50" mass="5819">MKNNKFNIFNVLSFFSGLAQPLQYCSQSEQAKQQKVFISKPQEAESRLKH</sequence>
<organism evidence="1 2">
    <name type="scientific">Thiothrix lacustris</name>
    <dbReference type="NCBI Taxonomy" id="525917"/>
    <lineage>
        <taxon>Bacteria</taxon>
        <taxon>Pseudomonadati</taxon>
        <taxon>Pseudomonadota</taxon>
        <taxon>Gammaproteobacteria</taxon>
        <taxon>Thiotrichales</taxon>
        <taxon>Thiotrichaceae</taxon>
        <taxon>Thiothrix</taxon>
    </lineage>
</organism>
<keyword evidence="2" id="KW-1185">Reference proteome</keyword>